<name>A0ABU6ZZ85_9FABA</name>
<gene>
    <name evidence="3" type="ORF">PIB30_111441</name>
</gene>
<reference evidence="3 4" key="1">
    <citation type="journal article" date="2023" name="Plants (Basel)">
        <title>Bridging the Gap: Combining Genomics and Transcriptomics Approaches to Understand Stylosanthes scabra, an Orphan Legume from the Brazilian Caatinga.</title>
        <authorList>
            <person name="Ferreira-Neto J.R.C."/>
            <person name="da Silva M.D."/>
            <person name="Binneck E."/>
            <person name="de Melo N.F."/>
            <person name="da Silva R.H."/>
            <person name="de Melo A.L.T.M."/>
            <person name="Pandolfi V."/>
            <person name="Bustamante F.O."/>
            <person name="Brasileiro-Vidal A.C."/>
            <person name="Benko-Iseppon A.M."/>
        </authorList>
    </citation>
    <scope>NUCLEOTIDE SEQUENCE [LARGE SCALE GENOMIC DNA]</scope>
    <source>
        <tissue evidence="3">Leaves</tissue>
    </source>
</reference>
<organism evidence="3 4">
    <name type="scientific">Stylosanthes scabra</name>
    <dbReference type="NCBI Taxonomy" id="79078"/>
    <lineage>
        <taxon>Eukaryota</taxon>
        <taxon>Viridiplantae</taxon>
        <taxon>Streptophyta</taxon>
        <taxon>Embryophyta</taxon>
        <taxon>Tracheophyta</taxon>
        <taxon>Spermatophyta</taxon>
        <taxon>Magnoliopsida</taxon>
        <taxon>eudicotyledons</taxon>
        <taxon>Gunneridae</taxon>
        <taxon>Pentapetalae</taxon>
        <taxon>rosids</taxon>
        <taxon>fabids</taxon>
        <taxon>Fabales</taxon>
        <taxon>Fabaceae</taxon>
        <taxon>Papilionoideae</taxon>
        <taxon>50 kb inversion clade</taxon>
        <taxon>dalbergioids sensu lato</taxon>
        <taxon>Dalbergieae</taxon>
        <taxon>Pterocarpus clade</taxon>
        <taxon>Stylosanthes</taxon>
    </lineage>
</organism>
<comment type="caution">
    <text evidence="3">The sequence shown here is derived from an EMBL/GenBank/DDBJ whole genome shotgun (WGS) entry which is preliminary data.</text>
</comment>
<sequence length="237" mass="25900">MVDWCDRDKWSLLEVYDMLERIGYLEENIDSLWYKSGGIGLKKLCVDKDAMELANVGVAKCIVELYVVHKLSVPVPDEFPYEIGYIDVGGGVNVGDEADCGPSVGVEAHDAAETEPSVGVEAHDGVECGPNVNLEAQNIKDEIEGAAEVGVKSDGLGQGAEDNVESKEITLGEFQQKIKENKQAKAKTRKTMKKKDKEATRVRTSSGLSDDEEINSDELKELQSEDGDDEDRTKSVS</sequence>
<evidence type="ECO:0000256" key="1">
    <source>
        <dbReference type="SAM" id="MobiDB-lite"/>
    </source>
</evidence>
<protein>
    <recommendedName>
        <fullName evidence="2">PB1-like domain-containing protein</fullName>
    </recommendedName>
</protein>
<accession>A0ABU6ZZ85</accession>
<evidence type="ECO:0000259" key="2">
    <source>
        <dbReference type="Pfam" id="PF26130"/>
    </source>
</evidence>
<evidence type="ECO:0000313" key="4">
    <source>
        <dbReference type="Proteomes" id="UP001341840"/>
    </source>
</evidence>
<dbReference type="InterPro" id="IPR058594">
    <property type="entry name" value="PB1-like_dom_pln"/>
</dbReference>
<dbReference type="Proteomes" id="UP001341840">
    <property type="component" value="Unassembled WGS sequence"/>
</dbReference>
<feature type="region of interest" description="Disordered" evidence="1">
    <location>
        <begin position="179"/>
        <end position="237"/>
    </location>
</feature>
<dbReference type="Pfam" id="PF26130">
    <property type="entry name" value="PB1-like"/>
    <property type="match status" value="1"/>
</dbReference>
<keyword evidence="4" id="KW-1185">Reference proteome</keyword>
<feature type="compositionally biased region" description="Basic residues" evidence="1">
    <location>
        <begin position="184"/>
        <end position="194"/>
    </location>
</feature>
<feature type="non-terminal residue" evidence="3">
    <location>
        <position position="237"/>
    </location>
</feature>
<feature type="domain" description="PB1-like" evidence="2">
    <location>
        <begin position="2"/>
        <end position="69"/>
    </location>
</feature>
<proteinExistence type="predicted"/>
<evidence type="ECO:0000313" key="3">
    <source>
        <dbReference type="EMBL" id="MED6227235.1"/>
    </source>
</evidence>
<dbReference type="EMBL" id="JASCZI010278939">
    <property type="protein sequence ID" value="MED6227235.1"/>
    <property type="molecule type" value="Genomic_DNA"/>
</dbReference>